<evidence type="ECO:0000256" key="1">
    <source>
        <dbReference type="SAM" id="SignalP"/>
    </source>
</evidence>
<evidence type="ECO:0008006" key="4">
    <source>
        <dbReference type="Google" id="ProtNLM"/>
    </source>
</evidence>
<gene>
    <name evidence="2" type="ORF">GCM10007852_30780</name>
</gene>
<accession>A0AA37WLI4</accession>
<reference evidence="2" key="1">
    <citation type="journal article" date="2014" name="Int. J. Syst. Evol. Microbiol.">
        <title>Complete genome sequence of Corynebacterium casei LMG S-19264T (=DSM 44701T), isolated from a smear-ripened cheese.</title>
        <authorList>
            <consortium name="US DOE Joint Genome Institute (JGI-PGF)"/>
            <person name="Walter F."/>
            <person name="Albersmeier A."/>
            <person name="Kalinowski J."/>
            <person name="Ruckert C."/>
        </authorList>
    </citation>
    <scope>NUCLEOTIDE SEQUENCE</scope>
    <source>
        <strain evidence="2">NBRC 110023</strain>
    </source>
</reference>
<feature type="signal peptide" evidence="1">
    <location>
        <begin position="1"/>
        <end position="24"/>
    </location>
</feature>
<organism evidence="2 3">
    <name type="scientific">Agaribacter marinus</name>
    <dbReference type="NCBI Taxonomy" id="1431249"/>
    <lineage>
        <taxon>Bacteria</taxon>
        <taxon>Pseudomonadati</taxon>
        <taxon>Pseudomonadota</taxon>
        <taxon>Gammaproteobacteria</taxon>
        <taxon>Alteromonadales</taxon>
        <taxon>Alteromonadaceae</taxon>
        <taxon>Agaribacter</taxon>
    </lineage>
</organism>
<keyword evidence="3" id="KW-1185">Reference proteome</keyword>
<sequence>MANPLPMFTLFKASLLLLSIAALSACSSGSDSDDDDATAYVKFYNASADSPPIYLTLEDEDTSDDGYETTFQAISYTSSLSRASLPPNNYKAELAWQDEDSSARSDLDLLHENNIAIEADTTHWIVMSASVESPSVLHFSVTERDETEVIEDSENDVFNLRLLNLHAEYQNIDVFISAEDETFEQAQLIETSVFESLSENSKYAQDQYKIYIANADTNDVLYESGTISFSFNAQYVVAIRENFGSGSSPFVVDQITNSGILSHPAAESVAKLSVFNGLDAHQLHADYAKKIDVTLIHQTSNGENNEIRHDIDALNFSDFSETLLVDSGDFRMNIVNDANDTSFIENQLLQLPENSHQTMFLYWSEEAVDDDGDDVIDENNDGIVDALRAKVNTVLVNNATTLGLYHKQIELLNISHSEDFSSVTAYFVKANETISTAGNQRSMLFGKSTTLNLINNTYQVFAIAEIDGVEIIIDDISITLDENSSNQYLLLVSDAQRASGHKLQFVDQF</sequence>
<dbReference type="EMBL" id="BSOT01000007">
    <property type="protein sequence ID" value="GLR72170.1"/>
    <property type="molecule type" value="Genomic_DNA"/>
</dbReference>
<reference evidence="2" key="2">
    <citation type="submission" date="2023-01" db="EMBL/GenBank/DDBJ databases">
        <title>Draft genome sequence of Agaribacter marinus strain NBRC 110023.</title>
        <authorList>
            <person name="Sun Q."/>
            <person name="Mori K."/>
        </authorList>
    </citation>
    <scope>NUCLEOTIDE SEQUENCE</scope>
    <source>
        <strain evidence="2">NBRC 110023</strain>
    </source>
</reference>
<evidence type="ECO:0000313" key="2">
    <source>
        <dbReference type="EMBL" id="GLR72170.1"/>
    </source>
</evidence>
<feature type="chain" id="PRO_5041373666" description="DUF4397 domain-containing protein" evidence="1">
    <location>
        <begin position="25"/>
        <end position="509"/>
    </location>
</feature>
<protein>
    <recommendedName>
        <fullName evidence="4">DUF4397 domain-containing protein</fullName>
    </recommendedName>
</protein>
<dbReference type="Proteomes" id="UP001156601">
    <property type="component" value="Unassembled WGS sequence"/>
</dbReference>
<dbReference type="AlphaFoldDB" id="A0AA37WLI4"/>
<proteinExistence type="predicted"/>
<dbReference type="RefSeq" id="WP_284218544.1">
    <property type="nucleotide sequence ID" value="NZ_BSOT01000007.1"/>
</dbReference>
<name>A0AA37WLI4_9ALTE</name>
<keyword evidence="1" id="KW-0732">Signal</keyword>
<evidence type="ECO:0000313" key="3">
    <source>
        <dbReference type="Proteomes" id="UP001156601"/>
    </source>
</evidence>
<comment type="caution">
    <text evidence="2">The sequence shown here is derived from an EMBL/GenBank/DDBJ whole genome shotgun (WGS) entry which is preliminary data.</text>
</comment>